<accession>A0ABV4HGG0</accession>
<evidence type="ECO:0000313" key="2">
    <source>
        <dbReference type="Proteomes" id="UP001566204"/>
    </source>
</evidence>
<gene>
    <name evidence="1" type="ORF">ABTW24_18700</name>
</gene>
<proteinExistence type="predicted"/>
<dbReference type="Proteomes" id="UP001566204">
    <property type="component" value="Unassembled WGS sequence"/>
</dbReference>
<sequence>MQIALKAEIIDNLSTLIAYNVRGSVQYKHRFDGFVGELDFKEFMTLRKPDNIFLDGGMFVPIKQKTSYLENPVYFTVTSQPIENYRDVYSRFSNVSCKALYILCWNADTSHTWDRKDILNIGKSILVPTFIVYKFKDGDFISSSLDELLAEFRKTYHSYKDEVNSCIKQHFADTLMRFDETHLKELYLQRLVFDGYIGLQYERGKPTDIDQIVLSGKTDDYYLLEVKEKDLCKREPKGFGMDIERIGFFGDLKRQIGMETYYFIKQIKDQRTREFLQWRYITMTDFFKYCLKENVEGGIGMRSENSKNYTWICPENHFKVYP</sequence>
<dbReference type="EMBL" id="JBEOQB010000005">
    <property type="protein sequence ID" value="MEZ0453626.1"/>
    <property type="molecule type" value="Genomic_DNA"/>
</dbReference>
<keyword evidence="2" id="KW-1185">Reference proteome</keyword>
<evidence type="ECO:0000313" key="1">
    <source>
        <dbReference type="EMBL" id="MEZ0453626.1"/>
    </source>
</evidence>
<protein>
    <submittedName>
        <fullName evidence="1">Uncharacterized protein</fullName>
    </submittedName>
</protein>
<dbReference type="RefSeq" id="WP_370483250.1">
    <property type="nucleotide sequence ID" value="NZ_CP158797.1"/>
</dbReference>
<organism evidence="1 2">
    <name type="scientific">Sphingobacterium thalpophilum</name>
    <dbReference type="NCBI Taxonomy" id="259"/>
    <lineage>
        <taxon>Bacteria</taxon>
        <taxon>Pseudomonadati</taxon>
        <taxon>Bacteroidota</taxon>
        <taxon>Sphingobacteriia</taxon>
        <taxon>Sphingobacteriales</taxon>
        <taxon>Sphingobacteriaceae</taxon>
        <taxon>Sphingobacterium</taxon>
    </lineage>
</organism>
<reference evidence="1 2" key="1">
    <citation type="submission" date="2024-06" db="EMBL/GenBank/DDBJ databases">
        <title>Soil Sphingobacterium thalpophilum.</title>
        <authorList>
            <person name="Yang J."/>
            <person name="Li J."/>
        </authorList>
    </citation>
    <scope>NUCLEOTIDE SEQUENCE [LARGE SCALE GENOMIC DNA]</scope>
    <source>
        <strain evidence="1 2">22g91tb</strain>
    </source>
</reference>
<name>A0ABV4HGG0_9SPHI</name>
<comment type="caution">
    <text evidence="1">The sequence shown here is derived from an EMBL/GenBank/DDBJ whole genome shotgun (WGS) entry which is preliminary data.</text>
</comment>